<dbReference type="Pfam" id="PF03869">
    <property type="entry name" value="Arc"/>
    <property type="match status" value="1"/>
</dbReference>
<dbReference type="InterPro" id="IPR010985">
    <property type="entry name" value="Ribbon_hlx_hlx"/>
</dbReference>
<gene>
    <name evidence="2" type="ORF">J2Z75_003306</name>
</gene>
<dbReference type="Proteomes" id="UP000823786">
    <property type="component" value="Unassembled WGS sequence"/>
</dbReference>
<proteinExistence type="predicted"/>
<reference evidence="2 3" key="1">
    <citation type="submission" date="2021-03" db="EMBL/GenBank/DDBJ databases">
        <title>Genomic Encyclopedia of Type Strains, Phase IV (KMG-IV): sequencing the most valuable type-strain genomes for metagenomic binning, comparative biology and taxonomic classification.</title>
        <authorList>
            <person name="Goeker M."/>
        </authorList>
    </citation>
    <scope>NUCLEOTIDE SEQUENCE [LARGE SCALE GENOMIC DNA]</scope>
    <source>
        <strain evidence="2 3">DSM 26427</strain>
    </source>
</reference>
<evidence type="ECO:0000313" key="2">
    <source>
        <dbReference type="EMBL" id="MBP1859789.1"/>
    </source>
</evidence>
<dbReference type="GO" id="GO:0003677">
    <property type="term" value="F:DNA binding"/>
    <property type="evidence" value="ECO:0007669"/>
    <property type="project" value="UniProtKB-KW"/>
</dbReference>
<dbReference type="Gene3D" id="1.10.1220.10">
    <property type="entry name" value="Met repressor-like"/>
    <property type="match status" value="1"/>
</dbReference>
<dbReference type="InterPro" id="IPR005569">
    <property type="entry name" value="Arc_DNA-bd_dom"/>
</dbReference>
<evidence type="ECO:0000259" key="1">
    <source>
        <dbReference type="Pfam" id="PF03869"/>
    </source>
</evidence>
<evidence type="ECO:0000313" key="3">
    <source>
        <dbReference type="Proteomes" id="UP000823786"/>
    </source>
</evidence>
<keyword evidence="3" id="KW-1185">Reference proteome</keyword>
<comment type="caution">
    <text evidence="2">The sequence shown here is derived from an EMBL/GenBank/DDBJ whole genome shotgun (WGS) entry which is preliminary data.</text>
</comment>
<name>A0ABS4EPB3_9HYPH</name>
<accession>A0ABS4EPB3</accession>
<protein>
    <submittedName>
        <fullName evidence="2">DNA-binding protein</fullName>
    </submittedName>
</protein>
<dbReference type="InterPro" id="IPR013321">
    <property type="entry name" value="Arc_rbn_hlx_hlx"/>
</dbReference>
<keyword evidence="2" id="KW-0238">DNA-binding</keyword>
<dbReference type="EMBL" id="JAGGJV010000005">
    <property type="protein sequence ID" value="MBP1859789.1"/>
    <property type="molecule type" value="Genomic_DNA"/>
</dbReference>
<dbReference type="SUPFAM" id="SSF47598">
    <property type="entry name" value="Ribbon-helix-helix"/>
    <property type="match status" value="1"/>
</dbReference>
<feature type="domain" description="Arc-like DNA binding" evidence="1">
    <location>
        <begin position="7"/>
        <end position="49"/>
    </location>
</feature>
<sequence>MAGRVASRGSDQFMLRFPDDMRDRVKRFAEKNGRSMNAEIIARLERSLDDDEEAMNYDTKTVSLGTVTVPMKELLARMESLEKKIDQLPSLEELTKK</sequence>
<dbReference type="RefSeq" id="WP_209853795.1">
    <property type="nucleotide sequence ID" value="NZ_JAGGJV010000005.1"/>
</dbReference>
<organism evidence="2 3">
    <name type="scientific">Rhizobium herbae</name>
    <dbReference type="NCBI Taxonomy" id="508661"/>
    <lineage>
        <taxon>Bacteria</taxon>
        <taxon>Pseudomonadati</taxon>
        <taxon>Pseudomonadota</taxon>
        <taxon>Alphaproteobacteria</taxon>
        <taxon>Hyphomicrobiales</taxon>
        <taxon>Rhizobiaceae</taxon>
        <taxon>Rhizobium/Agrobacterium group</taxon>
        <taxon>Rhizobium</taxon>
    </lineage>
</organism>